<sequence>MAPKKRNTTAEMSDNGTPHNKKTKVDLNAEGEAVAPQKQSKDDGDEKVVTGWCHTQADLWNPSAMQLGMTPSRMDLDNDSDEETTTEDHHSSRARHGSVVEHAADVEMELDSPTEDSQQKQNAEEDESETEDDEPKTMIYTIRTTD</sequence>
<evidence type="ECO:0000313" key="3">
    <source>
        <dbReference type="Proteomes" id="UP000800235"/>
    </source>
</evidence>
<feature type="region of interest" description="Disordered" evidence="1">
    <location>
        <begin position="1"/>
        <end position="146"/>
    </location>
</feature>
<comment type="caution">
    <text evidence="2">The sequence shown here is derived from an EMBL/GenBank/DDBJ whole genome shotgun (WGS) entry which is preliminary data.</text>
</comment>
<accession>A0A9P4TTX3</accession>
<evidence type="ECO:0000313" key="2">
    <source>
        <dbReference type="EMBL" id="KAF2420946.1"/>
    </source>
</evidence>
<dbReference type="AlphaFoldDB" id="A0A9P4TTX3"/>
<feature type="compositionally biased region" description="Polar residues" evidence="1">
    <location>
        <begin position="9"/>
        <end position="18"/>
    </location>
</feature>
<evidence type="ECO:0000256" key="1">
    <source>
        <dbReference type="SAM" id="MobiDB-lite"/>
    </source>
</evidence>
<organism evidence="2 3">
    <name type="scientific">Tothia fuscella</name>
    <dbReference type="NCBI Taxonomy" id="1048955"/>
    <lineage>
        <taxon>Eukaryota</taxon>
        <taxon>Fungi</taxon>
        <taxon>Dikarya</taxon>
        <taxon>Ascomycota</taxon>
        <taxon>Pezizomycotina</taxon>
        <taxon>Dothideomycetes</taxon>
        <taxon>Pleosporomycetidae</taxon>
        <taxon>Venturiales</taxon>
        <taxon>Cylindrosympodiaceae</taxon>
        <taxon>Tothia</taxon>
    </lineage>
</organism>
<proteinExistence type="predicted"/>
<reference evidence="2" key="1">
    <citation type="journal article" date="2020" name="Stud. Mycol.">
        <title>101 Dothideomycetes genomes: a test case for predicting lifestyles and emergence of pathogens.</title>
        <authorList>
            <person name="Haridas S."/>
            <person name="Albert R."/>
            <person name="Binder M."/>
            <person name="Bloem J."/>
            <person name="Labutti K."/>
            <person name="Salamov A."/>
            <person name="Andreopoulos B."/>
            <person name="Baker S."/>
            <person name="Barry K."/>
            <person name="Bills G."/>
            <person name="Bluhm B."/>
            <person name="Cannon C."/>
            <person name="Castanera R."/>
            <person name="Culley D."/>
            <person name="Daum C."/>
            <person name="Ezra D."/>
            <person name="Gonzalez J."/>
            <person name="Henrissat B."/>
            <person name="Kuo A."/>
            <person name="Liang C."/>
            <person name="Lipzen A."/>
            <person name="Lutzoni F."/>
            <person name="Magnuson J."/>
            <person name="Mondo S."/>
            <person name="Nolan M."/>
            <person name="Ohm R."/>
            <person name="Pangilinan J."/>
            <person name="Park H.-J."/>
            <person name="Ramirez L."/>
            <person name="Alfaro M."/>
            <person name="Sun H."/>
            <person name="Tritt A."/>
            <person name="Yoshinaga Y."/>
            <person name="Zwiers L.-H."/>
            <person name="Turgeon B."/>
            <person name="Goodwin S."/>
            <person name="Spatafora J."/>
            <person name="Crous P."/>
            <person name="Grigoriev I."/>
        </authorList>
    </citation>
    <scope>NUCLEOTIDE SEQUENCE</scope>
    <source>
        <strain evidence="2">CBS 130266</strain>
    </source>
</reference>
<keyword evidence="3" id="KW-1185">Reference proteome</keyword>
<feature type="compositionally biased region" description="Acidic residues" evidence="1">
    <location>
        <begin position="124"/>
        <end position="134"/>
    </location>
</feature>
<dbReference type="EMBL" id="MU007105">
    <property type="protein sequence ID" value="KAF2420946.1"/>
    <property type="molecule type" value="Genomic_DNA"/>
</dbReference>
<gene>
    <name evidence="2" type="ORF">EJ08DRAFT_702289</name>
</gene>
<feature type="compositionally biased region" description="Basic and acidic residues" evidence="1">
    <location>
        <begin position="39"/>
        <end position="48"/>
    </location>
</feature>
<protein>
    <submittedName>
        <fullName evidence="2">Uncharacterized protein</fullName>
    </submittedName>
</protein>
<name>A0A9P4TTX3_9PEZI</name>
<dbReference type="Proteomes" id="UP000800235">
    <property type="component" value="Unassembled WGS sequence"/>
</dbReference>